<organism evidence="3">
    <name type="scientific">bioreactor metagenome</name>
    <dbReference type="NCBI Taxonomy" id="1076179"/>
    <lineage>
        <taxon>unclassified sequences</taxon>
        <taxon>metagenomes</taxon>
        <taxon>ecological metagenomes</taxon>
    </lineage>
</organism>
<sequence>MKVRVSAISYLNTAPFVYGLENHPVSGLIDLEFVPPAVTASKLISGDADLGLVPVAAIPYITNPQIVSDYCIGAEGRVASVLLCSGKRISEIERIFLDSESRTSVILTRILCKNYWMISPEFVDFNFSDSSLDNSSSYILIGDKALLNASRFEFVYDLAEVWMEYKNLPFVFACWTANKTLPDSFIEMFNEALTLGVNNVEKSVERFADKFSREYALEYLKNNISYNLTADKRKGLSEFWSLAPDELKSRVRWFG</sequence>
<dbReference type="Gene3D" id="3.40.190.10">
    <property type="entry name" value="Periplasmic binding protein-like II"/>
    <property type="match status" value="2"/>
</dbReference>
<dbReference type="InterPro" id="IPR030868">
    <property type="entry name" value="MqnA"/>
</dbReference>
<dbReference type="PANTHER" id="PTHR37690:SF1">
    <property type="entry name" value="CHORISMATE DEHYDRATASE"/>
    <property type="match status" value="1"/>
</dbReference>
<evidence type="ECO:0000256" key="2">
    <source>
        <dbReference type="ARBA" id="ARBA00023239"/>
    </source>
</evidence>
<dbReference type="EC" id="4.2.1.151" evidence="3"/>
<dbReference type="EMBL" id="VSSQ01000131">
    <property type="protein sequence ID" value="MPL79859.1"/>
    <property type="molecule type" value="Genomic_DNA"/>
</dbReference>
<dbReference type="Pfam" id="PF02621">
    <property type="entry name" value="VitK2_biosynth"/>
    <property type="match status" value="1"/>
</dbReference>
<keyword evidence="1" id="KW-0474">Menaquinone biosynthesis</keyword>
<name>A0A644ULW4_9ZZZZ</name>
<dbReference type="GO" id="GO:0009234">
    <property type="term" value="P:menaquinone biosynthetic process"/>
    <property type="evidence" value="ECO:0007669"/>
    <property type="project" value="UniProtKB-KW"/>
</dbReference>
<dbReference type="SUPFAM" id="SSF53850">
    <property type="entry name" value="Periplasmic binding protein-like II"/>
    <property type="match status" value="1"/>
</dbReference>
<gene>
    <name evidence="3" type="primary">mqnA_2</name>
    <name evidence="3" type="ORF">SDC9_25746</name>
</gene>
<dbReference type="HAMAP" id="MF_00995">
    <property type="entry name" value="MqnA"/>
    <property type="match status" value="1"/>
</dbReference>
<keyword evidence="2 3" id="KW-0456">Lyase</keyword>
<protein>
    <submittedName>
        <fullName evidence="3">Chorismate dehydratase</fullName>
        <ecNumber evidence="3">4.2.1.151</ecNumber>
    </submittedName>
</protein>
<dbReference type="GO" id="GO:0016829">
    <property type="term" value="F:lyase activity"/>
    <property type="evidence" value="ECO:0007669"/>
    <property type="project" value="UniProtKB-KW"/>
</dbReference>
<dbReference type="PANTHER" id="PTHR37690">
    <property type="entry name" value="CHORISMATE DEHYDRATASE"/>
    <property type="match status" value="1"/>
</dbReference>
<dbReference type="InterPro" id="IPR003773">
    <property type="entry name" value="Menaquinone_biosynth"/>
</dbReference>
<accession>A0A644ULW4</accession>
<evidence type="ECO:0000256" key="1">
    <source>
        <dbReference type="ARBA" id="ARBA00022428"/>
    </source>
</evidence>
<dbReference type="CDD" id="cd13634">
    <property type="entry name" value="PBP2_Sco4506"/>
    <property type="match status" value="1"/>
</dbReference>
<reference evidence="3" key="1">
    <citation type="submission" date="2019-08" db="EMBL/GenBank/DDBJ databases">
        <authorList>
            <person name="Kucharzyk K."/>
            <person name="Murdoch R.W."/>
            <person name="Higgins S."/>
            <person name="Loffler F."/>
        </authorList>
    </citation>
    <scope>NUCLEOTIDE SEQUENCE</scope>
</reference>
<evidence type="ECO:0000313" key="3">
    <source>
        <dbReference type="EMBL" id="MPL79859.1"/>
    </source>
</evidence>
<dbReference type="AlphaFoldDB" id="A0A644ULW4"/>
<proteinExistence type="inferred from homology"/>
<comment type="caution">
    <text evidence="3">The sequence shown here is derived from an EMBL/GenBank/DDBJ whole genome shotgun (WGS) entry which is preliminary data.</text>
</comment>